<organism evidence="1 2">
    <name type="scientific">Castilleja foliolosa</name>
    <dbReference type="NCBI Taxonomy" id="1961234"/>
    <lineage>
        <taxon>Eukaryota</taxon>
        <taxon>Viridiplantae</taxon>
        <taxon>Streptophyta</taxon>
        <taxon>Embryophyta</taxon>
        <taxon>Tracheophyta</taxon>
        <taxon>Spermatophyta</taxon>
        <taxon>Magnoliopsida</taxon>
        <taxon>eudicotyledons</taxon>
        <taxon>Gunneridae</taxon>
        <taxon>Pentapetalae</taxon>
        <taxon>asterids</taxon>
        <taxon>lamiids</taxon>
        <taxon>Lamiales</taxon>
        <taxon>Orobanchaceae</taxon>
        <taxon>Pedicularideae</taxon>
        <taxon>Castillejinae</taxon>
        <taxon>Castilleja</taxon>
    </lineage>
</organism>
<reference evidence="2" key="1">
    <citation type="journal article" date="2024" name="IScience">
        <title>Strigolactones Initiate the Formation of Haustorium-like Structures in Castilleja.</title>
        <authorList>
            <person name="Buerger M."/>
            <person name="Peterson D."/>
            <person name="Chory J."/>
        </authorList>
    </citation>
    <scope>NUCLEOTIDE SEQUENCE [LARGE SCALE GENOMIC DNA]</scope>
</reference>
<dbReference type="AlphaFoldDB" id="A0ABD3DES6"/>
<accession>A0ABD3DES6</accession>
<keyword evidence="2" id="KW-1185">Reference proteome</keyword>
<gene>
    <name evidence="1" type="ORF">CASFOL_014632</name>
</gene>
<dbReference type="EMBL" id="JAVIJP010000017">
    <property type="protein sequence ID" value="KAL3639664.1"/>
    <property type="molecule type" value="Genomic_DNA"/>
</dbReference>
<name>A0ABD3DES6_9LAMI</name>
<sequence length="49" mass="5582">MGCITIRIRKVFESRFVISYSNIGMVLNCPNTVRFPCAVHQSVDDRFGC</sequence>
<comment type="caution">
    <text evidence="1">The sequence shown here is derived from an EMBL/GenBank/DDBJ whole genome shotgun (WGS) entry which is preliminary data.</text>
</comment>
<evidence type="ECO:0000313" key="2">
    <source>
        <dbReference type="Proteomes" id="UP001632038"/>
    </source>
</evidence>
<dbReference type="Proteomes" id="UP001632038">
    <property type="component" value="Unassembled WGS sequence"/>
</dbReference>
<evidence type="ECO:0000313" key="1">
    <source>
        <dbReference type="EMBL" id="KAL3639664.1"/>
    </source>
</evidence>
<protein>
    <submittedName>
        <fullName evidence="1">Uncharacterized protein</fullName>
    </submittedName>
</protein>
<proteinExistence type="predicted"/>